<sequence length="140" mass="16299">MVVNAMFVAMVAHINQPYSKIIYHLGSSMSNPITTSRFTNCISDYFTKHPLTNRQGNPIKNDNRVKLLSSKTNFYMYVAIPYMIPLKLHYNDTNLRKLLNMADLSEMDSFFFDSKLLNWEDYFTNIHVPGLMKYAIKSNI</sequence>
<comment type="caution">
    <text evidence="1">The sequence shown here is derived from an EMBL/GenBank/DDBJ whole genome shotgun (WGS) entry which is preliminary data.</text>
</comment>
<organism evidence="1 2">
    <name type="scientific">Cynara cardunculus var. scolymus</name>
    <name type="common">Globe artichoke</name>
    <name type="synonym">Cynara scolymus</name>
    <dbReference type="NCBI Taxonomy" id="59895"/>
    <lineage>
        <taxon>Eukaryota</taxon>
        <taxon>Viridiplantae</taxon>
        <taxon>Streptophyta</taxon>
        <taxon>Embryophyta</taxon>
        <taxon>Tracheophyta</taxon>
        <taxon>Spermatophyta</taxon>
        <taxon>Magnoliopsida</taxon>
        <taxon>eudicotyledons</taxon>
        <taxon>Gunneridae</taxon>
        <taxon>Pentapetalae</taxon>
        <taxon>asterids</taxon>
        <taxon>campanulids</taxon>
        <taxon>Asterales</taxon>
        <taxon>Asteraceae</taxon>
        <taxon>Carduoideae</taxon>
        <taxon>Cardueae</taxon>
        <taxon>Carduinae</taxon>
        <taxon>Cynara</taxon>
    </lineage>
</organism>
<dbReference type="GO" id="GO:0080019">
    <property type="term" value="F:alcohol-forming very long-chain fatty acyl-CoA reductase activity"/>
    <property type="evidence" value="ECO:0007669"/>
    <property type="project" value="InterPro"/>
</dbReference>
<protein>
    <submittedName>
        <fullName evidence="1">Fatty acyl-CoA reductase</fullName>
    </submittedName>
</protein>
<keyword evidence="2" id="KW-1185">Reference proteome</keyword>
<name>A0A103XHF9_CYNCS</name>
<gene>
    <name evidence="1" type="ORF">Ccrd_007299</name>
</gene>
<evidence type="ECO:0000313" key="2">
    <source>
        <dbReference type="Proteomes" id="UP000243975"/>
    </source>
</evidence>
<dbReference type="InterPro" id="IPR026055">
    <property type="entry name" value="FAR"/>
</dbReference>
<dbReference type="Gramene" id="KVH90713">
    <property type="protein sequence ID" value="KVH90713"/>
    <property type="gene ID" value="Ccrd_007299"/>
</dbReference>
<dbReference type="AlphaFoldDB" id="A0A103XHF9"/>
<dbReference type="EMBL" id="LEKV01005097">
    <property type="protein sequence ID" value="KVH90713.1"/>
    <property type="molecule type" value="Genomic_DNA"/>
</dbReference>
<dbReference type="STRING" id="59895.A0A103XHF9"/>
<dbReference type="PANTHER" id="PTHR11011:SF105">
    <property type="entry name" value="FATTY ACYL-COA REDUCTASE"/>
    <property type="match status" value="1"/>
</dbReference>
<accession>A0A103XHF9</accession>
<dbReference type="PANTHER" id="PTHR11011">
    <property type="entry name" value="MALE STERILITY PROTEIN 2-RELATED"/>
    <property type="match status" value="1"/>
</dbReference>
<dbReference type="OMA" id="YHISSSM"/>
<dbReference type="GO" id="GO:0010345">
    <property type="term" value="P:suberin biosynthetic process"/>
    <property type="evidence" value="ECO:0007669"/>
    <property type="project" value="TreeGrafter"/>
</dbReference>
<reference evidence="1 2" key="1">
    <citation type="journal article" date="2016" name="Sci. Rep.">
        <title>The genome sequence of the outbreeding globe artichoke constructed de novo incorporating a phase-aware low-pass sequencing strategy of F1 progeny.</title>
        <authorList>
            <person name="Scaglione D."/>
            <person name="Reyes-Chin-Wo S."/>
            <person name="Acquadro A."/>
            <person name="Froenicke L."/>
            <person name="Portis E."/>
            <person name="Beitel C."/>
            <person name="Tirone M."/>
            <person name="Mauro R."/>
            <person name="Lo Monaco A."/>
            <person name="Mauromicale G."/>
            <person name="Faccioli P."/>
            <person name="Cattivelli L."/>
            <person name="Rieseberg L."/>
            <person name="Michelmore R."/>
            <person name="Lanteri S."/>
        </authorList>
    </citation>
    <scope>NUCLEOTIDE SEQUENCE [LARGE SCALE GENOMIC DNA]</scope>
    <source>
        <strain evidence="1">2C</strain>
    </source>
</reference>
<evidence type="ECO:0000313" key="1">
    <source>
        <dbReference type="EMBL" id="KVH90713.1"/>
    </source>
</evidence>
<dbReference type="GO" id="GO:0035336">
    <property type="term" value="P:long-chain fatty-acyl-CoA metabolic process"/>
    <property type="evidence" value="ECO:0007669"/>
    <property type="project" value="TreeGrafter"/>
</dbReference>
<dbReference type="Proteomes" id="UP000243975">
    <property type="component" value="Unassembled WGS sequence"/>
</dbReference>
<proteinExistence type="predicted"/>